<organism evidence="4 5">
    <name type="scientific">Dickeya zeae</name>
    <dbReference type="NCBI Taxonomy" id="204042"/>
    <lineage>
        <taxon>Bacteria</taxon>
        <taxon>Pseudomonadati</taxon>
        <taxon>Pseudomonadota</taxon>
        <taxon>Gammaproteobacteria</taxon>
        <taxon>Enterobacterales</taxon>
        <taxon>Pectobacteriaceae</taxon>
        <taxon>Dickeya</taxon>
    </lineage>
</organism>
<dbReference type="RefSeq" id="WP_168363414.1">
    <property type="nucleotide sequence ID" value="NZ_CP033622.1"/>
</dbReference>
<dbReference type="PANTHER" id="PTHR30349">
    <property type="entry name" value="PHAGE INTEGRASE-RELATED"/>
    <property type="match status" value="1"/>
</dbReference>
<dbReference type="InterPro" id="IPR013762">
    <property type="entry name" value="Integrase-like_cat_sf"/>
</dbReference>
<dbReference type="InterPro" id="IPR002104">
    <property type="entry name" value="Integrase_catalytic"/>
</dbReference>
<dbReference type="GO" id="GO:0006310">
    <property type="term" value="P:DNA recombination"/>
    <property type="evidence" value="ECO:0007669"/>
    <property type="project" value="UniProtKB-KW"/>
</dbReference>
<dbReference type="PANTHER" id="PTHR30349:SF93">
    <property type="entry name" value="FELS-2 PROPHAGE PROTEIN"/>
    <property type="match status" value="1"/>
</dbReference>
<dbReference type="Pfam" id="PF00589">
    <property type="entry name" value="Phage_integrase"/>
    <property type="match status" value="1"/>
</dbReference>
<gene>
    <name evidence="4" type="ORF">DWG24_17275</name>
</gene>
<reference evidence="4 5" key="1">
    <citation type="submission" date="2018-11" db="EMBL/GenBank/DDBJ databases">
        <title>Complete genome sequence of Dickeya zeae strain CE1 infecting Canna edulis Ker-Gawl. in China.</title>
        <authorList>
            <person name="Zhang J."/>
            <person name="Lin B."/>
            <person name="Shen H."/>
            <person name="Jiang S."/>
            <person name="Pu X."/>
            <person name="Sun D."/>
        </authorList>
    </citation>
    <scope>NUCLEOTIDE SEQUENCE [LARGE SCALE GENOMIC DNA]</scope>
    <source>
        <strain evidence="4 5">CE1</strain>
    </source>
</reference>
<dbReference type="AlphaFoldDB" id="A0AAE7D029"/>
<dbReference type="InterPro" id="IPR057084">
    <property type="entry name" value="Int_N"/>
</dbReference>
<accession>A0AAE7D029</accession>
<dbReference type="Pfam" id="PF24624">
    <property type="entry name" value="Int_N"/>
    <property type="match status" value="1"/>
</dbReference>
<dbReference type="EMBL" id="CP033622">
    <property type="protein sequence ID" value="QIZ52373.1"/>
    <property type="molecule type" value="Genomic_DNA"/>
</dbReference>
<evidence type="ECO:0000313" key="4">
    <source>
        <dbReference type="EMBL" id="QIZ52373.1"/>
    </source>
</evidence>
<evidence type="ECO:0000256" key="2">
    <source>
        <dbReference type="ARBA" id="ARBA00023172"/>
    </source>
</evidence>
<dbReference type="InterPro" id="IPR011010">
    <property type="entry name" value="DNA_brk_join_enz"/>
</dbReference>
<evidence type="ECO:0000256" key="1">
    <source>
        <dbReference type="ARBA" id="ARBA00022908"/>
    </source>
</evidence>
<dbReference type="InterPro" id="IPR050090">
    <property type="entry name" value="Tyrosine_recombinase_XerCD"/>
</dbReference>
<proteinExistence type="predicted"/>
<sequence length="363" mass="40488">MAIRKLASGKWLCECYPFGRSGKRVRKQFATKGEALAFERFTMEESENKPWLGEKADNRSLREIIDLWFSLYGRTLADPKRMMAKLDIICTGLGNPKARELSAADFAHYRELRLAGQMTDSSGIPLAVVKPRTVNLEQRNLSAVFGTLKKLGHWDAPNPLSGLPTFKIAQQELAFLAPNEIKRVLDACAESANPHLLLVTKICLATGARWSEAEGLSGQQVTPYRITYTRTKGKKNRTVPISRELYDEIPRKSGKLFSPCRKAFERAINRTGIQLPDGQCTHVLRHTFASHFMMNGGNILVLRDILGHADIKMTMIYAHFAPDHLEDAITKNPLNGLNWSPKNGGRLAAANGNQAFSSPLITE</sequence>
<keyword evidence="2" id="KW-0233">DNA recombination</keyword>
<name>A0AAE7D029_9GAMM</name>
<dbReference type="SUPFAM" id="SSF56349">
    <property type="entry name" value="DNA breaking-rejoining enzymes"/>
    <property type="match status" value="1"/>
</dbReference>
<dbReference type="CDD" id="cd00796">
    <property type="entry name" value="INT_Rci_Hp1_C"/>
    <property type="match status" value="1"/>
</dbReference>
<protein>
    <submittedName>
        <fullName evidence="4">Site-specific integrase</fullName>
    </submittedName>
</protein>
<evidence type="ECO:0000313" key="5">
    <source>
        <dbReference type="Proteomes" id="UP000500801"/>
    </source>
</evidence>
<feature type="domain" description="Tyr recombinase" evidence="3">
    <location>
        <begin position="171"/>
        <end position="330"/>
    </location>
</feature>
<dbReference type="Proteomes" id="UP000500801">
    <property type="component" value="Chromosome"/>
</dbReference>
<dbReference type="PROSITE" id="PS51898">
    <property type="entry name" value="TYR_RECOMBINASE"/>
    <property type="match status" value="1"/>
</dbReference>
<evidence type="ECO:0000259" key="3">
    <source>
        <dbReference type="PROSITE" id="PS51898"/>
    </source>
</evidence>
<keyword evidence="1" id="KW-0229">DNA integration</keyword>
<dbReference type="GO" id="GO:0003677">
    <property type="term" value="F:DNA binding"/>
    <property type="evidence" value="ECO:0007669"/>
    <property type="project" value="InterPro"/>
</dbReference>
<dbReference type="GO" id="GO:0015074">
    <property type="term" value="P:DNA integration"/>
    <property type="evidence" value="ECO:0007669"/>
    <property type="project" value="UniProtKB-KW"/>
</dbReference>
<dbReference type="Gene3D" id="1.10.443.10">
    <property type="entry name" value="Intergrase catalytic core"/>
    <property type="match status" value="1"/>
</dbReference>